<evidence type="ECO:0000256" key="7">
    <source>
        <dbReference type="ARBA" id="ARBA00022989"/>
    </source>
</evidence>
<feature type="region of interest" description="Disordered" evidence="9">
    <location>
        <begin position="681"/>
        <end position="700"/>
    </location>
</feature>
<dbReference type="SUPFAM" id="SSF52540">
    <property type="entry name" value="P-loop containing nucleoside triphosphate hydrolases"/>
    <property type="match status" value="1"/>
</dbReference>
<feature type="transmembrane region" description="Helical" evidence="10">
    <location>
        <begin position="186"/>
        <end position="212"/>
    </location>
</feature>
<evidence type="ECO:0000256" key="1">
    <source>
        <dbReference type="ARBA" id="ARBA00004651"/>
    </source>
</evidence>
<evidence type="ECO:0000313" key="13">
    <source>
        <dbReference type="EMBL" id="ANY77974.1"/>
    </source>
</evidence>
<dbReference type="InterPro" id="IPR017871">
    <property type="entry name" value="ABC_transporter-like_CS"/>
</dbReference>
<dbReference type="InterPro" id="IPR003593">
    <property type="entry name" value="AAA+_ATPase"/>
</dbReference>
<gene>
    <name evidence="13" type="ORF">BB934_06770</name>
</gene>
<evidence type="ECO:0000256" key="10">
    <source>
        <dbReference type="SAM" id="Phobius"/>
    </source>
</evidence>
<keyword evidence="7 10" id="KW-1133">Transmembrane helix</keyword>
<dbReference type="PROSITE" id="PS50893">
    <property type="entry name" value="ABC_TRANSPORTER_2"/>
    <property type="match status" value="1"/>
</dbReference>
<dbReference type="KEGG" id="moc:BB934_06770"/>
<evidence type="ECO:0000256" key="6">
    <source>
        <dbReference type="ARBA" id="ARBA00022840"/>
    </source>
</evidence>
<dbReference type="InterPro" id="IPR003439">
    <property type="entry name" value="ABC_transporter-like_ATP-bd"/>
</dbReference>
<accession>A0A1B2EDB4</accession>
<evidence type="ECO:0000256" key="3">
    <source>
        <dbReference type="ARBA" id="ARBA00022448"/>
    </source>
</evidence>
<name>A0A1B2EDB4_9HYPH</name>
<evidence type="ECO:0000259" key="11">
    <source>
        <dbReference type="PROSITE" id="PS50893"/>
    </source>
</evidence>
<feature type="transmembrane region" description="Helical" evidence="10">
    <location>
        <begin position="91"/>
        <end position="111"/>
    </location>
</feature>
<feature type="transmembrane region" description="Helical" evidence="10">
    <location>
        <begin position="29"/>
        <end position="46"/>
    </location>
</feature>
<evidence type="ECO:0000259" key="12">
    <source>
        <dbReference type="PROSITE" id="PS50929"/>
    </source>
</evidence>
<dbReference type="Pfam" id="PF00005">
    <property type="entry name" value="ABC_tran"/>
    <property type="match status" value="1"/>
</dbReference>
<feature type="transmembrane region" description="Helical" evidence="10">
    <location>
        <begin position="53"/>
        <end position="79"/>
    </location>
</feature>
<dbReference type="GO" id="GO:0016887">
    <property type="term" value="F:ATP hydrolysis activity"/>
    <property type="evidence" value="ECO:0007669"/>
    <property type="project" value="InterPro"/>
</dbReference>
<dbReference type="InterPro" id="IPR027417">
    <property type="entry name" value="P-loop_NTPase"/>
</dbReference>
<evidence type="ECO:0000256" key="2">
    <source>
        <dbReference type="ARBA" id="ARBA00005417"/>
    </source>
</evidence>
<evidence type="ECO:0000256" key="5">
    <source>
        <dbReference type="ARBA" id="ARBA00022741"/>
    </source>
</evidence>
<reference evidence="13" key="1">
    <citation type="submission" date="2016-07" db="EMBL/GenBank/DDBJ databases">
        <title>Microvirga ossetica sp. nov. a new species of rhizobia isolated from root nodules of the legume species Vicia alpestris Steven originated from North Ossetia region in the Caucasus.</title>
        <authorList>
            <person name="Safronova V.I."/>
            <person name="Kuznetsova I.G."/>
            <person name="Sazanova A.L."/>
            <person name="Belimov A."/>
            <person name="Andronov E."/>
            <person name="Osledkin Y.S."/>
            <person name="Onishchuk O.P."/>
            <person name="Kurchak O.N."/>
            <person name="Shaposhnikov A.I."/>
            <person name="Willems A."/>
            <person name="Tikhonovich I.A."/>
        </authorList>
    </citation>
    <scope>NUCLEOTIDE SEQUENCE [LARGE SCALE GENOMIC DNA]</scope>
    <source>
        <strain evidence="13">V5/3M</strain>
    </source>
</reference>
<feature type="domain" description="ABC transmembrane type-1" evidence="12">
    <location>
        <begin position="153"/>
        <end position="450"/>
    </location>
</feature>
<keyword evidence="3" id="KW-0813">Transport</keyword>
<sequence length="700" mass="77125">MCMIKASIVLALIGLCVLAASLSGAVGVPFYLPLSTLVLAGIVFAGRDIPKFLRIFLVMLSGTHLVLVALILGATAGAITGDYTGYVPPPSAALGATAFGAIIFGLSYVPVVRTICRIADRYLDSQADSVIRIPFIGLVRAREGTIGTWMIGILIAINLVQVALNVRLSFFSRDMFNALEAKDAAAFWYQLFVIFTPLAGVFVAIALTEVLLQNVLTIRWRTFLNTYYVGEWLGDGTHYRMQIMGRGADNPDQRISEDLRKFVESTYSLSVGLMNQAATLVSFVAILWTISAGFTFPGTSMEIPGLLVWVCAGYAILGTWVTHLIGRPLIALNFEQERVEANYRFSLARLREYSEQVALLSGEAAEREGLRRRFGQIVDNYMRIVFRLIKLNTFTSAYFQANVVVPYILTAPYYFIGKISLGQMQQVVGAFSRVESALTYFITIYTTLADYKAVLDRLTTFEGAIASAQRVGGESKLAVREVPGDDLRLKDLDVRLPDGSVLMHTDGLSFHPGERTLMTGPSGSGKSTLFRAIAGIWPFGEGQVLVPEGQTMMLLPQRPYIPIGTLRDAVTYPGEVDAYTDAEMAEALRTAKLPQIADRLDEERAWSQTLSLGEQQRLALARALLTKPDWLFLDEATAALDEPTEEEVYRIIREKLPNTTVVSIGHRSTLTAYHDRRIDMKKTEGGLSTPVDMRQAEPAE</sequence>
<evidence type="ECO:0000256" key="4">
    <source>
        <dbReference type="ARBA" id="ARBA00022692"/>
    </source>
</evidence>
<dbReference type="PROSITE" id="PS50929">
    <property type="entry name" value="ABC_TM1F"/>
    <property type="match status" value="1"/>
</dbReference>
<dbReference type="Gene3D" id="1.20.1560.10">
    <property type="entry name" value="ABC transporter type 1, transmembrane domain"/>
    <property type="match status" value="1"/>
</dbReference>
<dbReference type="InterPro" id="IPR011527">
    <property type="entry name" value="ABC1_TM_dom"/>
</dbReference>
<dbReference type="GO" id="GO:0005524">
    <property type="term" value="F:ATP binding"/>
    <property type="evidence" value="ECO:0007669"/>
    <property type="project" value="UniProtKB-KW"/>
</dbReference>
<dbReference type="PANTHER" id="PTHR11384:SF59">
    <property type="entry name" value="LYSOSOMAL COBALAMIN TRANSPORTER ABCD4"/>
    <property type="match status" value="1"/>
</dbReference>
<dbReference type="InterPro" id="IPR050835">
    <property type="entry name" value="ABC_transporter_sub-D"/>
</dbReference>
<feature type="transmembrane region" description="Helical" evidence="10">
    <location>
        <begin position="306"/>
        <end position="326"/>
    </location>
</feature>
<feature type="transmembrane region" description="Helical" evidence="10">
    <location>
        <begin position="146"/>
        <end position="166"/>
    </location>
</feature>
<dbReference type="EMBL" id="CP016616">
    <property type="protein sequence ID" value="ANY77974.1"/>
    <property type="molecule type" value="Genomic_DNA"/>
</dbReference>
<keyword evidence="8 10" id="KW-0472">Membrane</keyword>
<dbReference type="PROSITE" id="PS00211">
    <property type="entry name" value="ABC_TRANSPORTER_1"/>
    <property type="match status" value="1"/>
</dbReference>
<dbReference type="PANTHER" id="PTHR11384">
    <property type="entry name" value="ATP-BINDING CASSETTE, SUB-FAMILY D MEMBER"/>
    <property type="match status" value="1"/>
</dbReference>
<comment type="subcellular location">
    <subcellularLocation>
        <location evidence="1">Cell membrane</location>
        <topology evidence="1">Multi-pass membrane protein</topology>
    </subcellularLocation>
</comment>
<keyword evidence="6" id="KW-0067">ATP-binding</keyword>
<feature type="domain" description="ABC transporter" evidence="11">
    <location>
        <begin position="487"/>
        <end position="699"/>
    </location>
</feature>
<keyword evidence="5" id="KW-0547">Nucleotide-binding</keyword>
<organism evidence="13">
    <name type="scientific">Microvirga ossetica</name>
    <dbReference type="NCBI Taxonomy" id="1882682"/>
    <lineage>
        <taxon>Bacteria</taxon>
        <taxon>Pseudomonadati</taxon>
        <taxon>Pseudomonadota</taxon>
        <taxon>Alphaproteobacteria</taxon>
        <taxon>Hyphomicrobiales</taxon>
        <taxon>Methylobacteriaceae</taxon>
        <taxon>Microvirga</taxon>
    </lineage>
</organism>
<protein>
    <submittedName>
        <fullName evidence="13">ABC transporter</fullName>
    </submittedName>
</protein>
<dbReference type="Gene3D" id="3.40.50.300">
    <property type="entry name" value="P-loop containing nucleotide triphosphate hydrolases"/>
    <property type="match status" value="1"/>
</dbReference>
<dbReference type="GO" id="GO:0140359">
    <property type="term" value="F:ABC-type transporter activity"/>
    <property type="evidence" value="ECO:0007669"/>
    <property type="project" value="InterPro"/>
</dbReference>
<dbReference type="AlphaFoldDB" id="A0A1B2EDB4"/>
<dbReference type="SUPFAM" id="SSF90123">
    <property type="entry name" value="ABC transporter transmembrane region"/>
    <property type="match status" value="1"/>
</dbReference>
<dbReference type="CDD" id="cd03223">
    <property type="entry name" value="ABCD_peroxisomal_ALDP"/>
    <property type="match status" value="1"/>
</dbReference>
<feature type="transmembrane region" description="Helical" evidence="10">
    <location>
        <begin position="277"/>
        <end position="294"/>
    </location>
</feature>
<evidence type="ECO:0000256" key="8">
    <source>
        <dbReference type="ARBA" id="ARBA00023136"/>
    </source>
</evidence>
<dbReference type="InterPro" id="IPR036640">
    <property type="entry name" value="ABC1_TM_sf"/>
</dbReference>
<comment type="similarity">
    <text evidence="2">Belongs to the ABC transporter superfamily.</text>
</comment>
<evidence type="ECO:0000256" key="9">
    <source>
        <dbReference type="SAM" id="MobiDB-lite"/>
    </source>
</evidence>
<keyword evidence="4 10" id="KW-0812">Transmembrane</keyword>
<proteinExistence type="inferred from homology"/>
<feature type="transmembrane region" description="Helical" evidence="10">
    <location>
        <begin position="397"/>
        <end position="416"/>
    </location>
</feature>
<dbReference type="Pfam" id="PF06472">
    <property type="entry name" value="ABC_membrane_2"/>
    <property type="match status" value="1"/>
</dbReference>
<dbReference type="GO" id="GO:0005886">
    <property type="term" value="C:plasma membrane"/>
    <property type="evidence" value="ECO:0007669"/>
    <property type="project" value="UniProtKB-SubCell"/>
</dbReference>
<dbReference type="SMART" id="SM00382">
    <property type="entry name" value="AAA"/>
    <property type="match status" value="1"/>
</dbReference>